<dbReference type="OMA" id="YRIPYIR"/>
<dbReference type="InterPro" id="IPR039859">
    <property type="entry name" value="PFA4/ZDH16/20/ERF2-like"/>
</dbReference>
<comment type="caution">
    <text evidence="9">The sequence shown here is derived from an EMBL/GenBank/DDBJ whole genome shotgun (WGS) entry which is preliminary data.</text>
</comment>
<dbReference type="AlphaFoldDB" id="A0A1J1GSM7"/>
<evidence type="ECO:0000256" key="2">
    <source>
        <dbReference type="ARBA" id="ARBA00022679"/>
    </source>
</evidence>
<evidence type="ECO:0000259" key="8">
    <source>
        <dbReference type="Pfam" id="PF01529"/>
    </source>
</evidence>
<comment type="domain">
    <text evidence="7">The DHHC domain is required for palmitoyltransferase activity.</text>
</comment>
<keyword evidence="4 7" id="KW-1133">Transmembrane helix</keyword>
<evidence type="ECO:0000256" key="4">
    <source>
        <dbReference type="ARBA" id="ARBA00022989"/>
    </source>
</evidence>
<proteinExistence type="inferred from homology"/>
<dbReference type="PROSITE" id="PS50216">
    <property type="entry name" value="DHHC"/>
    <property type="match status" value="1"/>
</dbReference>
<comment type="catalytic activity">
    <reaction evidence="7">
        <text>L-cysteinyl-[protein] + hexadecanoyl-CoA = S-hexadecanoyl-L-cysteinyl-[protein] + CoA</text>
        <dbReference type="Rhea" id="RHEA:36683"/>
        <dbReference type="Rhea" id="RHEA-COMP:10131"/>
        <dbReference type="Rhea" id="RHEA-COMP:11032"/>
        <dbReference type="ChEBI" id="CHEBI:29950"/>
        <dbReference type="ChEBI" id="CHEBI:57287"/>
        <dbReference type="ChEBI" id="CHEBI:57379"/>
        <dbReference type="ChEBI" id="CHEBI:74151"/>
        <dbReference type="EC" id="2.3.1.225"/>
    </reaction>
</comment>
<dbReference type="PANTHER" id="PTHR22883">
    <property type="entry name" value="ZINC FINGER DHHC DOMAIN CONTAINING PROTEIN"/>
    <property type="match status" value="1"/>
</dbReference>
<evidence type="ECO:0000256" key="3">
    <source>
        <dbReference type="ARBA" id="ARBA00022692"/>
    </source>
</evidence>
<evidence type="ECO:0000313" key="10">
    <source>
        <dbReference type="Proteomes" id="UP000220797"/>
    </source>
</evidence>
<evidence type="ECO:0000256" key="7">
    <source>
        <dbReference type="RuleBase" id="RU079119"/>
    </source>
</evidence>
<dbReference type="InterPro" id="IPR001594">
    <property type="entry name" value="Palmitoyltrfase_DHHC"/>
</dbReference>
<feature type="domain" description="Palmitoyltransferase DHHC" evidence="8">
    <location>
        <begin position="102"/>
        <end position="248"/>
    </location>
</feature>
<keyword evidence="5 7" id="KW-0472">Membrane</keyword>
<keyword evidence="6 7" id="KW-0012">Acyltransferase</keyword>
<keyword evidence="2 7" id="KW-0808">Transferase</keyword>
<comment type="similarity">
    <text evidence="7">Belongs to the DHHC palmitoyltransferase family.</text>
</comment>
<dbReference type="GO" id="GO:0005783">
    <property type="term" value="C:endoplasmic reticulum"/>
    <property type="evidence" value="ECO:0007669"/>
    <property type="project" value="TreeGrafter"/>
</dbReference>
<dbReference type="GO" id="GO:0016020">
    <property type="term" value="C:membrane"/>
    <property type="evidence" value="ECO:0007669"/>
    <property type="project" value="UniProtKB-SubCell"/>
</dbReference>
<accession>A0A1J1GSM7</accession>
<dbReference type="Proteomes" id="UP000220797">
    <property type="component" value="Unassembled WGS sequence"/>
</dbReference>
<reference evidence="9" key="1">
    <citation type="submission" date="2015-04" db="EMBL/GenBank/DDBJ databases">
        <authorList>
            <consortium name="Pathogen Informatics"/>
        </authorList>
    </citation>
    <scope>NUCLEOTIDE SEQUENCE [LARGE SCALE GENOMIC DNA]</scope>
    <source>
        <strain evidence="9">8A</strain>
    </source>
</reference>
<dbReference type="Pfam" id="PF01529">
    <property type="entry name" value="DHHC"/>
    <property type="match status" value="1"/>
</dbReference>
<evidence type="ECO:0000256" key="6">
    <source>
        <dbReference type="ARBA" id="ARBA00023315"/>
    </source>
</evidence>
<keyword evidence="10" id="KW-1185">Reference proteome</keyword>
<dbReference type="EMBL" id="CVMV01000033">
    <property type="protein sequence ID" value="CRG95444.1"/>
    <property type="molecule type" value="Genomic_DNA"/>
</dbReference>
<protein>
    <recommendedName>
        <fullName evidence="7">Palmitoyltransferase</fullName>
        <ecNumber evidence="7">2.3.1.225</ecNumber>
    </recommendedName>
</protein>
<sequence>MNTLKSYMNLIFLKANHYFQFYYSFSMYVKIKKKIIFEIEKETYFILERYYNTSCNSFFCMLIFISGFSSFLLCSLSDPGKISSKYLDKHLKFYPYDGIIFHKDSECETCKIKKPARSKHCKYCSSCISRYDHHCFLLNNCIGGYNNVYFIIFICVNIIITFYSSYISLYSVIKYENLLEATFINHKTNEILPNSYLTIVNYLFSEYSATFSLFIISISTFFCILLFFLHEIYLNFYVNMTNNEKAKYNKLKNSNLHRNKNFYSFIRNVNDALFYKKNIENFPKKFS</sequence>
<dbReference type="PANTHER" id="PTHR22883:SF483">
    <property type="entry name" value="PALMITOYLTRANSFERASE"/>
    <property type="match status" value="1"/>
</dbReference>
<dbReference type="GO" id="GO:0005794">
    <property type="term" value="C:Golgi apparatus"/>
    <property type="evidence" value="ECO:0007669"/>
    <property type="project" value="TreeGrafter"/>
</dbReference>
<dbReference type="RefSeq" id="XP_028528255.1">
    <property type="nucleotide sequence ID" value="XM_028671620.1"/>
</dbReference>
<gene>
    <name evidence="9" type="primary">DHHC12</name>
    <name evidence="9" type="ORF">PGAL8A_00021400</name>
</gene>
<name>A0A1J1GSM7_PLAGA</name>
<organism evidence="9 10">
    <name type="scientific">Plasmodium gallinaceum</name>
    <dbReference type="NCBI Taxonomy" id="5849"/>
    <lineage>
        <taxon>Eukaryota</taxon>
        <taxon>Sar</taxon>
        <taxon>Alveolata</taxon>
        <taxon>Apicomplexa</taxon>
        <taxon>Aconoidasida</taxon>
        <taxon>Haemosporida</taxon>
        <taxon>Plasmodiidae</taxon>
        <taxon>Plasmodium</taxon>
        <taxon>Plasmodium (Haemamoeba)</taxon>
    </lineage>
</organism>
<dbReference type="GeneID" id="39728736"/>
<feature type="transmembrane region" description="Helical" evidence="7">
    <location>
        <begin position="207"/>
        <end position="229"/>
    </location>
</feature>
<keyword evidence="3 7" id="KW-0812">Transmembrane</keyword>
<dbReference type="VEuPathDB" id="PlasmoDB:PGAL8A_00021400"/>
<dbReference type="GO" id="GO:0019706">
    <property type="term" value="F:protein-cysteine S-palmitoyltransferase activity"/>
    <property type="evidence" value="ECO:0007669"/>
    <property type="project" value="UniProtKB-EC"/>
</dbReference>
<evidence type="ECO:0000256" key="5">
    <source>
        <dbReference type="ARBA" id="ARBA00023136"/>
    </source>
</evidence>
<dbReference type="GO" id="GO:0006612">
    <property type="term" value="P:protein targeting to membrane"/>
    <property type="evidence" value="ECO:0007669"/>
    <property type="project" value="TreeGrafter"/>
</dbReference>
<evidence type="ECO:0000313" key="9">
    <source>
        <dbReference type="EMBL" id="CRG95444.1"/>
    </source>
</evidence>
<feature type="transmembrane region" description="Helical" evidence="7">
    <location>
        <begin position="148"/>
        <end position="173"/>
    </location>
</feature>
<dbReference type="OrthoDB" id="5977743at2759"/>
<evidence type="ECO:0000256" key="1">
    <source>
        <dbReference type="ARBA" id="ARBA00004141"/>
    </source>
</evidence>
<feature type="transmembrane region" description="Helical" evidence="7">
    <location>
        <begin position="56"/>
        <end position="76"/>
    </location>
</feature>
<comment type="subcellular location">
    <subcellularLocation>
        <location evidence="1">Membrane</location>
        <topology evidence="1">Multi-pass membrane protein</topology>
    </subcellularLocation>
</comment>
<dbReference type="EC" id="2.3.1.225" evidence="7"/>